<evidence type="ECO:0000256" key="1">
    <source>
        <dbReference type="ARBA" id="ARBA00001968"/>
    </source>
</evidence>
<feature type="domain" description="DDE Tnp4" evidence="9">
    <location>
        <begin position="158"/>
        <end position="292"/>
    </location>
</feature>
<gene>
    <name evidence="11" type="primary">LOC122133232</name>
</gene>
<evidence type="ECO:0000256" key="7">
    <source>
        <dbReference type="ARBA" id="ARBA00023242"/>
    </source>
</evidence>
<evidence type="ECO:0000256" key="6">
    <source>
        <dbReference type="ARBA" id="ARBA00022801"/>
    </source>
</evidence>
<sequence>MDQDDRDTLALILVLRRRRQQQQRQRIHWVHPIHRLRRTHGEFHRLVQELRLDNYQFQRYFRLSVEQFDDLLSRLLLNYIFCFFVFYRYLATGDSFRTISFSYRVGHCTVARIVGEVCKVIWDCLVDEFMPVPKKDDWRAIADRFLQEWNFPNCVGSIDGKHVVVQAPSNSGSLYYNYKHTFSIRLLAVVDANLVFRMVDVGGYGRNSDGGTLSNSPFGQALRDGTLDLPEDRVIPGAEDRGPMPYVFVADEAFPLRCNLMRPFPGTNLATGRRAFNYRLSRARLVVECAFGG</sequence>
<dbReference type="GO" id="GO:0016787">
    <property type="term" value="F:hydrolase activity"/>
    <property type="evidence" value="ECO:0007669"/>
    <property type="project" value="UniProtKB-KW"/>
</dbReference>
<evidence type="ECO:0000259" key="9">
    <source>
        <dbReference type="Pfam" id="PF13359"/>
    </source>
</evidence>
<keyword evidence="8" id="KW-0812">Transmembrane</keyword>
<name>A0A8M1KQL3_CLUHA</name>
<dbReference type="GO" id="GO:0004518">
    <property type="term" value="F:nuclease activity"/>
    <property type="evidence" value="ECO:0007669"/>
    <property type="project" value="UniProtKB-KW"/>
</dbReference>
<reference evidence="11" key="1">
    <citation type="submission" date="2025-08" db="UniProtKB">
        <authorList>
            <consortium name="RefSeq"/>
        </authorList>
    </citation>
    <scope>IDENTIFICATION</scope>
</reference>
<keyword evidence="7" id="KW-0539">Nucleus</keyword>
<evidence type="ECO:0000256" key="3">
    <source>
        <dbReference type="ARBA" id="ARBA00006958"/>
    </source>
</evidence>
<evidence type="ECO:0000313" key="10">
    <source>
        <dbReference type="Proteomes" id="UP000515152"/>
    </source>
</evidence>
<proteinExistence type="inferred from homology"/>
<dbReference type="GO" id="GO:0046872">
    <property type="term" value="F:metal ion binding"/>
    <property type="evidence" value="ECO:0007669"/>
    <property type="project" value="UniProtKB-KW"/>
</dbReference>
<dbReference type="GeneID" id="122133232"/>
<evidence type="ECO:0000256" key="4">
    <source>
        <dbReference type="ARBA" id="ARBA00022722"/>
    </source>
</evidence>
<feature type="transmembrane region" description="Helical" evidence="8">
    <location>
        <begin position="71"/>
        <end position="90"/>
    </location>
</feature>
<dbReference type="PANTHER" id="PTHR22930">
    <property type="match status" value="1"/>
</dbReference>
<dbReference type="KEGG" id="char:122133232"/>
<comment type="cofactor">
    <cofactor evidence="1">
        <name>a divalent metal cation</name>
        <dbReference type="ChEBI" id="CHEBI:60240"/>
    </cofactor>
</comment>
<keyword evidence="8" id="KW-1133">Transmembrane helix</keyword>
<comment type="similarity">
    <text evidence="3">Belongs to the HARBI1 family.</text>
</comment>
<organism evidence="10 11">
    <name type="scientific">Clupea harengus</name>
    <name type="common">Atlantic herring</name>
    <dbReference type="NCBI Taxonomy" id="7950"/>
    <lineage>
        <taxon>Eukaryota</taxon>
        <taxon>Metazoa</taxon>
        <taxon>Chordata</taxon>
        <taxon>Craniata</taxon>
        <taxon>Vertebrata</taxon>
        <taxon>Euteleostomi</taxon>
        <taxon>Actinopterygii</taxon>
        <taxon>Neopterygii</taxon>
        <taxon>Teleostei</taxon>
        <taxon>Clupei</taxon>
        <taxon>Clupeiformes</taxon>
        <taxon>Clupeoidei</taxon>
        <taxon>Clupeidae</taxon>
        <taxon>Clupea</taxon>
    </lineage>
</organism>
<accession>A0A8M1KQL3</accession>
<evidence type="ECO:0000256" key="2">
    <source>
        <dbReference type="ARBA" id="ARBA00004123"/>
    </source>
</evidence>
<keyword evidence="6" id="KW-0378">Hydrolase</keyword>
<dbReference type="InterPro" id="IPR027806">
    <property type="entry name" value="HARBI1_dom"/>
</dbReference>
<evidence type="ECO:0000256" key="5">
    <source>
        <dbReference type="ARBA" id="ARBA00022723"/>
    </source>
</evidence>
<dbReference type="InterPro" id="IPR045249">
    <property type="entry name" value="HARBI1-like"/>
</dbReference>
<keyword evidence="10" id="KW-1185">Reference proteome</keyword>
<evidence type="ECO:0000313" key="11">
    <source>
        <dbReference type="RefSeq" id="XP_042564910.1"/>
    </source>
</evidence>
<keyword evidence="4" id="KW-0540">Nuclease</keyword>
<evidence type="ECO:0000256" key="8">
    <source>
        <dbReference type="SAM" id="Phobius"/>
    </source>
</evidence>
<comment type="subcellular location">
    <subcellularLocation>
        <location evidence="2">Nucleus</location>
    </subcellularLocation>
</comment>
<keyword evidence="8" id="KW-0472">Membrane</keyword>
<dbReference type="OrthoDB" id="10061326at2759"/>
<dbReference type="AlphaFoldDB" id="A0A8M1KQL3"/>
<dbReference type="GO" id="GO:0005634">
    <property type="term" value="C:nucleus"/>
    <property type="evidence" value="ECO:0007669"/>
    <property type="project" value="UniProtKB-SubCell"/>
</dbReference>
<dbReference type="RefSeq" id="XP_042564910.1">
    <property type="nucleotide sequence ID" value="XM_042708976.1"/>
</dbReference>
<keyword evidence="5" id="KW-0479">Metal-binding</keyword>
<dbReference type="Pfam" id="PF13359">
    <property type="entry name" value="DDE_Tnp_4"/>
    <property type="match status" value="1"/>
</dbReference>
<protein>
    <submittedName>
        <fullName evidence="11">Uncharacterized protein LOC122133232</fullName>
    </submittedName>
</protein>
<dbReference type="PANTHER" id="PTHR22930:SF279">
    <property type="entry name" value="SIMILAR TO ENSANGP00000010363"/>
    <property type="match status" value="1"/>
</dbReference>
<dbReference type="Proteomes" id="UP000515152">
    <property type="component" value="Chromosome 10"/>
</dbReference>